<sequence>MGLPGPPGPQGPPGLPGRPGICPKCRIAEGFEVHQRVECPKVERMECPKKASLDGDGSPRFVDRPLPYFVKLMIENETNEEVKKEIDSCMKVCLTNISAPVESALPTSTEMAYIEGATAHCYLQNIGKPIFHAHSNTYYGAWMRDAYPRSGQDMMKRWVTSHFQGQSVTEYLDEAALRRHRVHVMSVCLLI</sequence>
<name>A0ABD6EX29_9BILA</name>
<comment type="caution">
    <text evidence="2">The sequence shown here is derived from an EMBL/GenBank/DDBJ whole genome shotgun (WGS) entry which is preliminary data.</text>
</comment>
<reference evidence="2 3" key="1">
    <citation type="submission" date="2024-08" db="EMBL/GenBank/DDBJ databases">
        <title>Gnathostoma spinigerum genome.</title>
        <authorList>
            <person name="Gonzalez-Bertolin B."/>
            <person name="Monzon S."/>
            <person name="Zaballos A."/>
            <person name="Jimenez P."/>
            <person name="Dekumyoy P."/>
            <person name="Varona S."/>
            <person name="Cuesta I."/>
            <person name="Sumanam S."/>
            <person name="Adisakwattana P."/>
            <person name="Gasser R.B."/>
            <person name="Hernandez-Gonzalez A."/>
            <person name="Young N.D."/>
            <person name="Perteguer M.J."/>
        </authorList>
    </citation>
    <scope>NUCLEOTIDE SEQUENCE [LARGE SCALE GENOMIC DNA]</scope>
    <source>
        <strain evidence="2">AL3</strain>
        <tissue evidence="2">Liver</tissue>
    </source>
</reference>
<evidence type="ECO:0000313" key="3">
    <source>
        <dbReference type="Proteomes" id="UP001608902"/>
    </source>
</evidence>
<dbReference type="EMBL" id="JBGFUD010016749">
    <property type="protein sequence ID" value="MFH4984333.1"/>
    <property type="molecule type" value="Genomic_DNA"/>
</dbReference>
<gene>
    <name evidence="2" type="ORF">AB6A40_011042</name>
</gene>
<proteinExistence type="predicted"/>
<dbReference type="InterPro" id="IPR003112">
    <property type="entry name" value="Olfac-like_dom"/>
</dbReference>
<accession>A0ABD6EX29</accession>
<evidence type="ECO:0000259" key="1">
    <source>
        <dbReference type="Pfam" id="PF02191"/>
    </source>
</evidence>
<feature type="domain" description="Olfactomedin-like" evidence="1">
    <location>
        <begin position="123"/>
        <end position="181"/>
    </location>
</feature>
<protein>
    <recommendedName>
        <fullName evidence="1">Olfactomedin-like domain-containing protein</fullName>
    </recommendedName>
</protein>
<dbReference type="Pfam" id="PF02191">
    <property type="entry name" value="OLF"/>
    <property type="match status" value="1"/>
</dbReference>
<keyword evidence="3" id="KW-1185">Reference proteome</keyword>
<organism evidence="2 3">
    <name type="scientific">Gnathostoma spinigerum</name>
    <dbReference type="NCBI Taxonomy" id="75299"/>
    <lineage>
        <taxon>Eukaryota</taxon>
        <taxon>Metazoa</taxon>
        <taxon>Ecdysozoa</taxon>
        <taxon>Nematoda</taxon>
        <taxon>Chromadorea</taxon>
        <taxon>Rhabditida</taxon>
        <taxon>Spirurina</taxon>
        <taxon>Gnathostomatomorpha</taxon>
        <taxon>Gnathostomatoidea</taxon>
        <taxon>Gnathostomatidae</taxon>
        <taxon>Gnathostoma</taxon>
    </lineage>
</organism>
<dbReference type="AlphaFoldDB" id="A0ABD6EX29"/>
<dbReference type="Proteomes" id="UP001608902">
    <property type="component" value="Unassembled WGS sequence"/>
</dbReference>
<evidence type="ECO:0000313" key="2">
    <source>
        <dbReference type="EMBL" id="MFH4984333.1"/>
    </source>
</evidence>